<protein>
    <submittedName>
        <fullName evidence="2">Peptidase S1 domain-containing protein</fullName>
    </submittedName>
</protein>
<accession>A0AC35GIG9</accession>
<reference evidence="2" key="1">
    <citation type="submission" date="2022-11" db="UniProtKB">
        <authorList>
            <consortium name="WormBaseParasite"/>
        </authorList>
    </citation>
    <scope>IDENTIFICATION</scope>
</reference>
<dbReference type="Proteomes" id="UP000887580">
    <property type="component" value="Unplaced"/>
</dbReference>
<organism evidence="1 2">
    <name type="scientific">Panagrolaimus sp. PS1159</name>
    <dbReference type="NCBI Taxonomy" id="55785"/>
    <lineage>
        <taxon>Eukaryota</taxon>
        <taxon>Metazoa</taxon>
        <taxon>Ecdysozoa</taxon>
        <taxon>Nematoda</taxon>
        <taxon>Chromadorea</taxon>
        <taxon>Rhabditida</taxon>
        <taxon>Tylenchina</taxon>
        <taxon>Panagrolaimomorpha</taxon>
        <taxon>Panagrolaimoidea</taxon>
        <taxon>Panagrolaimidae</taxon>
        <taxon>Panagrolaimus</taxon>
    </lineage>
</organism>
<evidence type="ECO:0000313" key="2">
    <source>
        <dbReference type="WBParaSite" id="PS1159_v2.g5346.t1"/>
    </source>
</evidence>
<name>A0AC35GIG9_9BILA</name>
<evidence type="ECO:0000313" key="1">
    <source>
        <dbReference type="Proteomes" id="UP000887580"/>
    </source>
</evidence>
<proteinExistence type="predicted"/>
<dbReference type="WBParaSite" id="PS1159_v2.g5346.t1">
    <property type="protein sequence ID" value="PS1159_v2.g5346.t1"/>
    <property type="gene ID" value="PS1159_v2.g5346"/>
</dbReference>
<sequence>MKNCTGSIISDRHILTAAHCLGRPTEKSAIEFAIDPLPITFIDYGELDTNFGNGKTKLLLKSHGLSTTGYMHAGWKNRTYISDYDIGIIEFPIGTKLGIKPVILAKNYVESDGDVGISVGYGDTNPSEEDFTTPSNLIEVQVPILTKDCAKWKQQNYKVLCAGTKTERIDHEFGIYNRVSVYCDWIANTTNGEAKCQDIPGMSIPTPAPQSGGMSYKTIFPILSMLLTFFIAL</sequence>